<keyword evidence="6" id="KW-1185">Reference proteome</keyword>
<dbReference type="EMBL" id="JAJBZT010000003">
    <property type="protein sequence ID" value="MCB6183256.1"/>
    <property type="molecule type" value="Genomic_DNA"/>
</dbReference>
<keyword evidence="2" id="KW-0238">DNA-binding</keyword>
<dbReference type="SUPFAM" id="SSF46689">
    <property type="entry name" value="Homeodomain-like"/>
    <property type="match status" value="1"/>
</dbReference>
<dbReference type="Pfam" id="PF12833">
    <property type="entry name" value="HTH_18"/>
    <property type="match status" value="1"/>
</dbReference>
<dbReference type="PANTHER" id="PTHR47894:SF1">
    <property type="entry name" value="HTH-TYPE TRANSCRIPTIONAL REGULATOR VQSM"/>
    <property type="match status" value="1"/>
</dbReference>
<protein>
    <submittedName>
        <fullName evidence="5">AraC family transcriptional regulator</fullName>
    </submittedName>
</protein>
<dbReference type="Pfam" id="PF12625">
    <property type="entry name" value="Arabinose_bd"/>
    <property type="match status" value="1"/>
</dbReference>
<proteinExistence type="predicted"/>
<evidence type="ECO:0000256" key="1">
    <source>
        <dbReference type="ARBA" id="ARBA00023015"/>
    </source>
</evidence>
<dbReference type="PANTHER" id="PTHR47894">
    <property type="entry name" value="HTH-TYPE TRANSCRIPTIONAL REGULATOR GADX"/>
    <property type="match status" value="1"/>
</dbReference>
<sequence>MPLTQAAQMPANLHTVALTVSLMQKRGLQVDALLSGSGIAVDDLRQPAMMISHAQELIVFHNAYEQSGDASIGLEIGTAMHISSYGMLGYSMLVSPTLGDSIQCALDFPLLLGSYFDISLETDDQFAYLCAKGYNYRPDLYLMNSEMCLSSLWAIIRDVMSAPVVPVAVKVANAAPKHQSQYISAFGVEGTFDTSTNALVFPKEWLAQALPLAEPVSYLMARRQCAQLASEWQTASGHGVVAKALRLLHAEPKRYNTLTKLADGLCMSERTLRRRFAAANTSFQTLIDKVRFELAQDYLSHTRLSIAEVAEKLGYSETASFRHAFHRWSGKVPSEWRDSR</sequence>
<accession>A0ABS8D4W4</accession>
<dbReference type="RefSeq" id="WP_227179853.1">
    <property type="nucleotide sequence ID" value="NZ_JAJBZT010000003.1"/>
</dbReference>
<reference evidence="5" key="1">
    <citation type="submission" date="2021-10" db="EMBL/GenBank/DDBJ databases">
        <title>The complete genome sequence of Leeia sp. TBRC 13508.</title>
        <authorList>
            <person name="Charoenyingcharoen P."/>
            <person name="Yukphan P."/>
        </authorList>
    </citation>
    <scope>NUCLEOTIDE SEQUENCE</scope>
    <source>
        <strain evidence="5">TBRC 13508</strain>
    </source>
</reference>
<keyword evidence="1" id="KW-0805">Transcription regulation</keyword>
<organism evidence="5 6">
    <name type="scientific">Leeia speluncae</name>
    <dbReference type="NCBI Taxonomy" id="2884804"/>
    <lineage>
        <taxon>Bacteria</taxon>
        <taxon>Pseudomonadati</taxon>
        <taxon>Pseudomonadota</taxon>
        <taxon>Betaproteobacteria</taxon>
        <taxon>Neisseriales</taxon>
        <taxon>Leeiaceae</taxon>
        <taxon>Leeia</taxon>
    </lineage>
</organism>
<evidence type="ECO:0000259" key="4">
    <source>
        <dbReference type="PROSITE" id="PS01124"/>
    </source>
</evidence>
<evidence type="ECO:0000313" key="5">
    <source>
        <dbReference type="EMBL" id="MCB6183256.1"/>
    </source>
</evidence>
<feature type="domain" description="HTH araC/xylS-type" evidence="4">
    <location>
        <begin position="242"/>
        <end position="339"/>
    </location>
</feature>
<dbReference type="InterPro" id="IPR018060">
    <property type="entry name" value="HTH_AraC"/>
</dbReference>
<keyword evidence="3" id="KW-0804">Transcription</keyword>
<evidence type="ECO:0000256" key="3">
    <source>
        <dbReference type="ARBA" id="ARBA00023163"/>
    </source>
</evidence>
<comment type="caution">
    <text evidence="5">The sequence shown here is derived from an EMBL/GenBank/DDBJ whole genome shotgun (WGS) entry which is preliminary data.</text>
</comment>
<evidence type="ECO:0000256" key="2">
    <source>
        <dbReference type="ARBA" id="ARBA00023125"/>
    </source>
</evidence>
<dbReference type="InterPro" id="IPR009057">
    <property type="entry name" value="Homeodomain-like_sf"/>
</dbReference>
<dbReference type="SMART" id="SM00342">
    <property type="entry name" value="HTH_ARAC"/>
    <property type="match status" value="1"/>
</dbReference>
<dbReference type="Proteomes" id="UP001165395">
    <property type="component" value="Unassembled WGS sequence"/>
</dbReference>
<dbReference type="InterPro" id="IPR032687">
    <property type="entry name" value="AraC-type_N"/>
</dbReference>
<dbReference type="Gene3D" id="1.10.10.60">
    <property type="entry name" value="Homeodomain-like"/>
    <property type="match status" value="1"/>
</dbReference>
<gene>
    <name evidence="5" type="ORF">LIN78_06835</name>
</gene>
<evidence type="ECO:0000313" key="6">
    <source>
        <dbReference type="Proteomes" id="UP001165395"/>
    </source>
</evidence>
<name>A0ABS8D4W4_9NEIS</name>
<dbReference type="PROSITE" id="PS01124">
    <property type="entry name" value="HTH_ARAC_FAMILY_2"/>
    <property type="match status" value="1"/>
</dbReference>